<feature type="domain" description="Cytochrome b561 bacterial/Ni-hydrogenase" evidence="7">
    <location>
        <begin position="4"/>
        <end position="176"/>
    </location>
</feature>
<dbReference type="InterPro" id="IPR016174">
    <property type="entry name" value="Di-haem_cyt_TM"/>
</dbReference>
<dbReference type="GO" id="GO:0009055">
    <property type="term" value="F:electron transfer activity"/>
    <property type="evidence" value="ECO:0007669"/>
    <property type="project" value="InterPro"/>
</dbReference>
<proteinExistence type="predicted"/>
<accession>A0AAW7QYS3</accession>
<comment type="subcellular location">
    <subcellularLocation>
        <location evidence="1">Cell membrane</location>
        <topology evidence="1">Multi-pass membrane protein</topology>
    </subcellularLocation>
</comment>
<feature type="transmembrane region" description="Helical" evidence="6">
    <location>
        <begin position="12"/>
        <end position="28"/>
    </location>
</feature>
<comment type="caution">
    <text evidence="8">The sequence shown here is derived from an EMBL/GenBank/DDBJ whole genome shotgun (WGS) entry which is preliminary data.</text>
</comment>
<feature type="transmembrane region" description="Helical" evidence="6">
    <location>
        <begin position="145"/>
        <end position="165"/>
    </location>
</feature>
<dbReference type="EMBL" id="JAGGJB010000002">
    <property type="protein sequence ID" value="MDN7123887.1"/>
    <property type="molecule type" value="Genomic_DNA"/>
</dbReference>
<evidence type="ECO:0000256" key="2">
    <source>
        <dbReference type="ARBA" id="ARBA00022475"/>
    </source>
</evidence>
<keyword evidence="5 6" id="KW-0472">Membrane</keyword>
<evidence type="ECO:0000256" key="3">
    <source>
        <dbReference type="ARBA" id="ARBA00022692"/>
    </source>
</evidence>
<evidence type="ECO:0000313" key="8">
    <source>
        <dbReference type="EMBL" id="MDN7123887.1"/>
    </source>
</evidence>
<keyword evidence="10" id="KW-1185">Reference proteome</keyword>
<dbReference type="Proteomes" id="UP001169491">
    <property type="component" value="Unassembled WGS sequence"/>
</dbReference>
<dbReference type="AlphaFoldDB" id="A0AAW7QYS3"/>
<dbReference type="RefSeq" id="WP_301721802.1">
    <property type="nucleotide sequence ID" value="NZ_JAGGJB010000002.1"/>
</dbReference>
<evidence type="ECO:0000313" key="11">
    <source>
        <dbReference type="Proteomes" id="UP001169492"/>
    </source>
</evidence>
<evidence type="ECO:0000313" key="10">
    <source>
        <dbReference type="Proteomes" id="UP001169491"/>
    </source>
</evidence>
<dbReference type="InterPro" id="IPR051542">
    <property type="entry name" value="Hydrogenase_cytochrome"/>
</dbReference>
<dbReference type="GO" id="GO:0022904">
    <property type="term" value="P:respiratory electron transport chain"/>
    <property type="evidence" value="ECO:0007669"/>
    <property type="project" value="InterPro"/>
</dbReference>
<keyword evidence="3 6" id="KW-0812">Transmembrane</keyword>
<dbReference type="InterPro" id="IPR011577">
    <property type="entry name" value="Cyt_b561_bac/Ni-Hgenase"/>
</dbReference>
<dbReference type="PANTHER" id="PTHR30485">
    <property type="entry name" value="NI/FE-HYDROGENASE 1 B-TYPE CYTOCHROME SUBUNIT"/>
    <property type="match status" value="1"/>
</dbReference>
<dbReference type="EMBL" id="JAGGJC010000005">
    <property type="protein sequence ID" value="MDN7130387.1"/>
    <property type="molecule type" value="Genomic_DNA"/>
</dbReference>
<protein>
    <submittedName>
        <fullName evidence="8">Cytochrome b/b6 domain-containing protein</fullName>
    </submittedName>
</protein>
<organism evidence="8 11">
    <name type="scientific">Pseudidiomarina terrestris</name>
    <dbReference type="NCBI Taxonomy" id="2820060"/>
    <lineage>
        <taxon>Bacteria</taxon>
        <taxon>Pseudomonadati</taxon>
        <taxon>Pseudomonadota</taxon>
        <taxon>Gammaproteobacteria</taxon>
        <taxon>Alteromonadales</taxon>
        <taxon>Idiomarinaceae</taxon>
        <taxon>Pseudidiomarina</taxon>
    </lineage>
</organism>
<evidence type="ECO:0000259" key="7">
    <source>
        <dbReference type="Pfam" id="PF01292"/>
    </source>
</evidence>
<dbReference type="PANTHER" id="PTHR30485:SF2">
    <property type="entry name" value="BLL0597 PROTEIN"/>
    <property type="match status" value="1"/>
</dbReference>
<evidence type="ECO:0000256" key="1">
    <source>
        <dbReference type="ARBA" id="ARBA00004651"/>
    </source>
</evidence>
<sequence>MVKVWDSFIRGYHWLLVVAIGGLWWTAENAYMEWHLRIAIGVGALMLARMMWGVAGSPNARIATFVKGPRAFWQHLKELRSGNYQAGKTHNPVGGWAVLLLWSLIFVQLGTGLFATDEIFFSGPLASLVSSETQSQLTDIHKLNFNVLLTFIGVHVVAILVYRLRGENLLGSMVHGRRKLEQAPRLYASGWAWLMAAVLATIAWYYWG</sequence>
<reference evidence="10 11" key="1">
    <citation type="submission" date="2021-03" db="EMBL/GenBank/DDBJ databases">
        <title>Pseudidiomarina terrestris, a new bacterium isolated from saline soil.</title>
        <authorList>
            <person name="Galisteo C."/>
            <person name="De La Haba R."/>
            <person name="Sanchez-Porro C."/>
            <person name="Ventosa A."/>
        </authorList>
    </citation>
    <scope>NUCLEOTIDE SEQUENCE [LARGE SCALE GENOMIC DNA]</scope>
    <source>
        <strain evidence="8 11">1APP75-32.1</strain>
        <strain evidence="10">1APR75-15</strain>
        <strain evidence="9">1ASR75-15</strain>
    </source>
</reference>
<name>A0AAW7QYS3_9GAMM</name>
<evidence type="ECO:0000256" key="6">
    <source>
        <dbReference type="SAM" id="Phobius"/>
    </source>
</evidence>
<dbReference type="Gene3D" id="1.20.950.20">
    <property type="entry name" value="Transmembrane di-heme cytochromes, Chain C"/>
    <property type="match status" value="1"/>
</dbReference>
<dbReference type="Proteomes" id="UP001169492">
    <property type="component" value="Unassembled WGS sequence"/>
</dbReference>
<evidence type="ECO:0000256" key="5">
    <source>
        <dbReference type="ARBA" id="ARBA00023136"/>
    </source>
</evidence>
<feature type="transmembrane region" description="Helical" evidence="6">
    <location>
        <begin position="34"/>
        <end position="52"/>
    </location>
</feature>
<evidence type="ECO:0000313" key="9">
    <source>
        <dbReference type="EMBL" id="MDN7130387.1"/>
    </source>
</evidence>
<feature type="transmembrane region" description="Helical" evidence="6">
    <location>
        <begin position="186"/>
        <end position="207"/>
    </location>
</feature>
<dbReference type="SUPFAM" id="SSF81342">
    <property type="entry name" value="Transmembrane di-heme cytochromes"/>
    <property type="match status" value="1"/>
</dbReference>
<keyword evidence="4 6" id="KW-1133">Transmembrane helix</keyword>
<dbReference type="Pfam" id="PF01292">
    <property type="entry name" value="Ni_hydr_CYTB"/>
    <property type="match status" value="1"/>
</dbReference>
<dbReference type="GO" id="GO:0005886">
    <property type="term" value="C:plasma membrane"/>
    <property type="evidence" value="ECO:0007669"/>
    <property type="project" value="UniProtKB-SubCell"/>
</dbReference>
<keyword evidence="2" id="KW-1003">Cell membrane</keyword>
<gene>
    <name evidence="8" type="ORF">J6I90_03260</name>
    <name evidence="9" type="ORF">J6I92_10935</name>
</gene>
<dbReference type="GO" id="GO:0020037">
    <property type="term" value="F:heme binding"/>
    <property type="evidence" value="ECO:0007669"/>
    <property type="project" value="TreeGrafter"/>
</dbReference>
<evidence type="ECO:0000256" key="4">
    <source>
        <dbReference type="ARBA" id="ARBA00022989"/>
    </source>
</evidence>
<feature type="transmembrane region" description="Helical" evidence="6">
    <location>
        <begin position="93"/>
        <end position="115"/>
    </location>
</feature>